<evidence type="ECO:0000256" key="1">
    <source>
        <dbReference type="ARBA" id="ARBA00004141"/>
    </source>
</evidence>
<dbReference type="Proteomes" id="UP001596492">
    <property type="component" value="Unassembled WGS sequence"/>
</dbReference>
<dbReference type="PANTHER" id="PTHR30371">
    <property type="entry name" value="SEC-INDEPENDENT PROTEIN TRANSLOCASE PROTEIN TATC"/>
    <property type="match status" value="1"/>
</dbReference>
<dbReference type="HAMAP" id="MF_00902">
    <property type="entry name" value="TatC"/>
    <property type="match status" value="1"/>
</dbReference>
<evidence type="ECO:0000256" key="6">
    <source>
        <dbReference type="SAM" id="MobiDB-lite"/>
    </source>
</evidence>
<keyword evidence="4 5" id="KW-0472">Membrane</keyword>
<evidence type="ECO:0000313" key="7">
    <source>
        <dbReference type="EMBL" id="MFC7290245.1"/>
    </source>
</evidence>
<name>A0ABW2IGM1_9PROT</name>
<evidence type="ECO:0000256" key="2">
    <source>
        <dbReference type="ARBA" id="ARBA00022692"/>
    </source>
</evidence>
<comment type="subunit">
    <text evidence="5">The Tat system comprises two distinct complexes: a TatABC complex, containing multiple copies of TatA, TatB and TatC subunits, and a separate TatA complex, containing only TatA subunits. Substrates initially bind to the TatABC complex, which probably triggers association of the separate TatA complex to form the active translocon.</text>
</comment>
<evidence type="ECO:0000256" key="5">
    <source>
        <dbReference type="HAMAP-Rule" id="MF_00902"/>
    </source>
</evidence>
<keyword evidence="8" id="KW-1185">Reference proteome</keyword>
<keyword evidence="2 5" id="KW-0812">Transmembrane</keyword>
<dbReference type="InterPro" id="IPR002033">
    <property type="entry name" value="TatC"/>
</dbReference>
<organism evidence="7 8">
    <name type="scientific">Hirschia litorea</name>
    <dbReference type="NCBI Taxonomy" id="1199156"/>
    <lineage>
        <taxon>Bacteria</taxon>
        <taxon>Pseudomonadati</taxon>
        <taxon>Pseudomonadota</taxon>
        <taxon>Alphaproteobacteria</taxon>
        <taxon>Hyphomonadales</taxon>
        <taxon>Hyphomonadaceae</taxon>
        <taxon>Hirschia</taxon>
    </lineage>
</organism>
<reference evidence="8" key="1">
    <citation type="journal article" date="2019" name="Int. J. Syst. Evol. Microbiol.">
        <title>The Global Catalogue of Microorganisms (GCM) 10K type strain sequencing project: providing services to taxonomists for standard genome sequencing and annotation.</title>
        <authorList>
            <consortium name="The Broad Institute Genomics Platform"/>
            <consortium name="The Broad Institute Genome Sequencing Center for Infectious Disease"/>
            <person name="Wu L."/>
            <person name="Ma J."/>
        </authorList>
    </citation>
    <scope>NUCLEOTIDE SEQUENCE [LARGE SCALE GENOMIC DNA]</scope>
    <source>
        <strain evidence="8">CCUG 51308</strain>
    </source>
</reference>
<comment type="similarity">
    <text evidence="5">Belongs to the TatC family.</text>
</comment>
<protein>
    <recommendedName>
        <fullName evidence="5">Sec-independent protein translocase protein TatC</fullName>
    </recommendedName>
</protein>
<evidence type="ECO:0000256" key="3">
    <source>
        <dbReference type="ARBA" id="ARBA00022989"/>
    </source>
</evidence>
<dbReference type="PRINTS" id="PR01840">
    <property type="entry name" value="TATCFAMILY"/>
</dbReference>
<keyword evidence="5" id="KW-1003">Cell membrane</keyword>
<feature type="transmembrane region" description="Helical" evidence="5">
    <location>
        <begin position="178"/>
        <end position="199"/>
    </location>
</feature>
<evidence type="ECO:0000313" key="8">
    <source>
        <dbReference type="Proteomes" id="UP001596492"/>
    </source>
</evidence>
<keyword evidence="3 5" id="KW-1133">Transmembrane helix</keyword>
<accession>A0ABW2IGM1</accession>
<proteinExistence type="inferred from homology"/>
<feature type="transmembrane region" description="Helical" evidence="5">
    <location>
        <begin position="94"/>
        <end position="115"/>
    </location>
</feature>
<gene>
    <name evidence="5 7" type="primary">tatC</name>
    <name evidence="7" type="ORF">ACFQS8_01330</name>
</gene>
<keyword evidence="5" id="KW-0653">Protein transport</keyword>
<dbReference type="NCBIfam" id="TIGR00945">
    <property type="entry name" value="tatC"/>
    <property type="match status" value="1"/>
</dbReference>
<keyword evidence="5" id="KW-0813">Transport</keyword>
<feature type="transmembrane region" description="Helical" evidence="5">
    <location>
        <begin position="34"/>
        <end position="56"/>
    </location>
</feature>
<sequence>MNELQTNIEPAGHDEVEASRAPLMEHLKELRTRLVRVLIAVGICSLIAFIFSQHMFDYLMLPFDRAKAEFGAKNAIDGVIFTDAFEILFIKLRLSILAGLGVSFPFVAWEIYSFVAPGLYKSERQAMLPYITITPFLFLAGASLVYFMILPFVMHFAFNQEFEGVTFLPKAKPYVDLSLSLITAFGLAFQTPVIMSLLARAGVVQASTLRAGRKYAVFGIFLIAMFMTPPDPFSQIALAVPVYLLYELGILAASLVERKQKAETEAEETKTETKTEATDTPKDKS</sequence>
<keyword evidence="5" id="KW-0811">Translocation</keyword>
<dbReference type="RefSeq" id="WP_382164976.1">
    <property type="nucleotide sequence ID" value="NZ_JBHTBR010000002.1"/>
</dbReference>
<feature type="transmembrane region" description="Helical" evidence="5">
    <location>
        <begin position="211"/>
        <end position="230"/>
    </location>
</feature>
<evidence type="ECO:0000256" key="4">
    <source>
        <dbReference type="ARBA" id="ARBA00023136"/>
    </source>
</evidence>
<dbReference type="PANTHER" id="PTHR30371:SF0">
    <property type="entry name" value="SEC-INDEPENDENT PROTEIN TRANSLOCASE PROTEIN TATC, CHLOROPLASTIC-RELATED"/>
    <property type="match status" value="1"/>
</dbReference>
<dbReference type="Pfam" id="PF00902">
    <property type="entry name" value="TatC"/>
    <property type="match status" value="1"/>
</dbReference>
<comment type="caution">
    <text evidence="7">The sequence shown here is derived from an EMBL/GenBank/DDBJ whole genome shotgun (WGS) entry which is preliminary data.</text>
</comment>
<comment type="subcellular location">
    <subcellularLocation>
        <location evidence="5">Cell membrane</location>
        <topology evidence="5">Multi-pass membrane protein</topology>
    </subcellularLocation>
    <subcellularLocation>
        <location evidence="1">Membrane</location>
        <topology evidence="1">Multi-pass membrane protein</topology>
    </subcellularLocation>
</comment>
<dbReference type="EMBL" id="JBHTBR010000002">
    <property type="protein sequence ID" value="MFC7290245.1"/>
    <property type="molecule type" value="Genomic_DNA"/>
</dbReference>
<feature type="region of interest" description="Disordered" evidence="6">
    <location>
        <begin position="262"/>
        <end position="285"/>
    </location>
</feature>
<comment type="function">
    <text evidence="5">Part of the twin-arginine translocation (Tat) system that transports large folded proteins containing a characteristic twin-arginine motif in their signal peptide across membranes. Together with TatB, TatC is part of a receptor directly interacting with Tat signal peptides.</text>
</comment>
<feature type="transmembrane region" description="Helical" evidence="5">
    <location>
        <begin position="236"/>
        <end position="256"/>
    </location>
</feature>
<feature type="transmembrane region" description="Helical" evidence="5">
    <location>
        <begin position="136"/>
        <end position="158"/>
    </location>
</feature>